<dbReference type="OrthoDB" id="2958217at2759"/>
<proteinExistence type="predicted"/>
<organism evidence="2 3">
    <name type="scientific">Bipolaris oryzae ATCC 44560</name>
    <dbReference type="NCBI Taxonomy" id="930090"/>
    <lineage>
        <taxon>Eukaryota</taxon>
        <taxon>Fungi</taxon>
        <taxon>Dikarya</taxon>
        <taxon>Ascomycota</taxon>
        <taxon>Pezizomycotina</taxon>
        <taxon>Dothideomycetes</taxon>
        <taxon>Pleosporomycetidae</taxon>
        <taxon>Pleosporales</taxon>
        <taxon>Pleosporineae</taxon>
        <taxon>Pleosporaceae</taxon>
        <taxon>Bipolaris</taxon>
    </lineage>
</organism>
<sequence length="404" mass="46164">MADFSIASTEFSISYARSLNTREALPFLLKQYHECRAHHAQCTTPELTELDQCPSRLLDVGHEGSPIILRNTKLSNNKEYVCLSHCWGHSKPYTLNSTTKQDLEKGIDAEKLPKTFQDAIHVTRCLCIRYLWIDSLCIIQDSQTDWATESGRMGNIYARASCTIAATASSDSDGGLFFDRHPQKSSPILLNISFDPDTPWLRYEHEVFHLMGTYLCDLKNITADCIERAPLNSRAWVSQERQLSCRTMHFSNRQLFWECHGNETCETYPNGIPEGARPGEGDHATMLKRRLHEFQQQQRQKGEAYSNSSELTQRLGSGLNDSLYRAWCSFRINYSRSALTLDSDKLVALRGIAKQIEDATGDELLAGLWRSRIIEELCWFKNLHSNETPSVEPTEWRAPTWSWA</sequence>
<dbReference type="eggNOG" id="ENOG502SNCN">
    <property type="taxonomic scope" value="Eukaryota"/>
</dbReference>
<gene>
    <name evidence="2" type="ORF">COCMIDRAFT_50353</name>
</gene>
<protein>
    <recommendedName>
        <fullName evidence="1">Heterokaryon incompatibility domain-containing protein</fullName>
    </recommendedName>
</protein>
<dbReference type="KEGG" id="bor:COCMIDRAFT_50353"/>
<feature type="domain" description="Heterokaryon incompatibility" evidence="1">
    <location>
        <begin position="80"/>
        <end position="240"/>
    </location>
</feature>
<dbReference type="Proteomes" id="UP000054032">
    <property type="component" value="Unassembled WGS sequence"/>
</dbReference>
<dbReference type="PANTHER" id="PTHR33112:SF10">
    <property type="entry name" value="TOL"/>
    <property type="match status" value="1"/>
</dbReference>
<name>W6Z675_COCMI</name>
<evidence type="ECO:0000313" key="2">
    <source>
        <dbReference type="EMBL" id="EUC45293.1"/>
    </source>
</evidence>
<dbReference type="AlphaFoldDB" id="W6Z675"/>
<evidence type="ECO:0000259" key="1">
    <source>
        <dbReference type="Pfam" id="PF06985"/>
    </source>
</evidence>
<evidence type="ECO:0000313" key="3">
    <source>
        <dbReference type="Proteomes" id="UP000054032"/>
    </source>
</evidence>
<dbReference type="RefSeq" id="XP_007688211.1">
    <property type="nucleotide sequence ID" value="XM_007690021.1"/>
</dbReference>
<dbReference type="EMBL" id="KI963987">
    <property type="protein sequence ID" value="EUC45293.1"/>
    <property type="molecule type" value="Genomic_DNA"/>
</dbReference>
<feature type="non-terminal residue" evidence="2">
    <location>
        <position position="404"/>
    </location>
</feature>
<dbReference type="InterPro" id="IPR010730">
    <property type="entry name" value="HET"/>
</dbReference>
<dbReference type="Pfam" id="PF06985">
    <property type="entry name" value="HET"/>
    <property type="match status" value="1"/>
</dbReference>
<keyword evidence="3" id="KW-1185">Reference proteome</keyword>
<dbReference type="GeneID" id="19124475"/>
<dbReference type="HOGENOM" id="CLU_002639_8_3_1"/>
<reference evidence="2 3" key="1">
    <citation type="journal article" date="2013" name="PLoS Genet.">
        <title>Comparative genome structure, secondary metabolite, and effector coding capacity across Cochliobolus pathogens.</title>
        <authorList>
            <person name="Condon B.J."/>
            <person name="Leng Y."/>
            <person name="Wu D."/>
            <person name="Bushley K.E."/>
            <person name="Ohm R.A."/>
            <person name="Otillar R."/>
            <person name="Martin J."/>
            <person name="Schackwitz W."/>
            <person name="Grimwood J."/>
            <person name="MohdZainudin N."/>
            <person name="Xue C."/>
            <person name="Wang R."/>
            <person name="Manning V.A."/>
            <person name="Dhillon B."/>
            <person name="Tu Z.J."/>
            <person name="Steffenson B.J."/>
            <person name="Salamov A."/>
            <person name="Sun H."/>
            <person name="Lowry S."/>
            <person name="LaButti K."/>
            <person name="Han J."/>
            <person name="Copeland A."/>
            <person name="Lindquist E."/>
            <person name="Barry K."/>
            <person name="Schmutz J."/>
            <person name="Baker S.E."/>
            <person name="Ciuffetti L.M."/>
            <person name="Grigoriev I.V."/>
            <person name="Zhong S."/>
            <person name="Turgeon B.G."/>
        </authorList>
    </citation>
    <scope>NUCLEOTIDE SEQUENCE [LARGE SCALE GENOMIC DNA]</scope>
    <source>
        <strain evidence="2 3">ATCC 44560</strain>
    </source>
</reference>
<accession>W6Z675</accession>
<dbReference type="PANTHER" id="PTHR33112">
    <property type="entry name" value="DOMAIN PROTEIN, PUTATIVE-RELATED"/>
    <property type="match status" value="1"/>
</dbReference>
<dbReference type="STRING" id="930090.W6Z675"/>